<dbReference type="NCBIfam" id="TIGR02937">
    <property type="entry name" value="sigma70-ECF"/>
    <property type="match status" value="1"/>
</dbReference>
<gene>
    <name evidence="8" type="ORF">H4W29_003549</name>
</gene>
<proteinExistence type="inferred from homology"/>
<evidence type="ECO:0000313" key="8">
    <source>
        <dbReference type="EMBL" id="MBE1506368.1"/>
    </source>
</evidence>
<comment type="similarity">
    <text evidence="1">Belongs to the sigma-70 factor family. ECF subfamily.</text>
</comment>
<keyword evidence="3" id="KW-0731">Sigma factor</keyword>
<sequence>MKYSAREEEWAAWMRAAIAGDATAYDRLLKAVTPYLRSIARRRCDQFGAPPSEVEDVVQEVLLAVHLKRGTWDVSRPIGPWLSTIVRNKLIDSLRRRGRHVSVPIEDVMETLEADHQEDGADRIDVDRMLEGLRDPQREIVRSISLGGAGIRETAERLQMTEGAVRVALHRALKGLAALYRSNTRENG</sequence>
<keyword evidence="2" id="KW-0805">Transcription regulation</keyword>
<evidence type="ECO:0000256" key="5">
    <source>
        <dbReference type="ARBA" id="ARBA00023163"/>
    </source>
</evidence>
<evidence type="ECO:0000256" key="4">
    <source>
        <dbReference type="ARBA" id="ARBA00023125"/>
    </source>
</evidence>
<dbReference type="Pfam" id="PF08281">
    <property type="entry name" value="Sigma70_r4_2"/>
    <property type="match status" value="1"/>
</dbReference>
<dbReference type="Gene3D" id="1.10.10.10">
    <property type="entry name" value="Winged helix-like DNA-binding domain superfamily/Winged helix DNA-binding domain"/>
    <property type="match status" value="1"/>
</dbReference>
<feature type="domain" description="RNA polymerase sigma-70 region 2" evidence="6">
    <location>
        <begin position="30"/>
        <end position="99"/>
    </location>
</feature>
<dbReference type="SUPFAM" id="SSF88659">
    <property type="entry name" value="Sigma3 and sigma4 domains of RNA polymerase sigma factors"/>
    <property type="match status" value="1"/>
</dbReference>
<dbReference type="PANTHER" id="PTHR43133">
    <property type="entry name" value="RNA POLYMERASE ECF-TYPE SIGMA FACTO"/>
    <property type="match status" value="1"/>
</dbReference>
<evidence type="ECO:0000256" key="3">
    <source>
        <dbReference type="ARBA" id="ARBA00023082"/>
    </source>
</evidence>
<evidence type="ECO:0000259" key="6">
    <source>
        <dbReference type="Pfam" id="PF04542"/>
    </source>
</evidence>
<keyword evidence="5" id="KW-0804">Transcription</keyword>
<dbReference type="InterPro" id="IPR007627">
    <property type="entry name" value="RNA_pol_sigma70_r2"/>
</dbReference>
<dbReference type="Gene3D" id="1.10.1740.10">
    <property type="match status" value="1"/>
</dbReference>
<dbReference type="RefSeq" id="WP_192730076.1">
    <property type="nucleotide sequence ID" value="NZ_BAAAVL010000013.1"/>
</dbReference>
<comment type="caution">
    <text evidence="8">The sequence shown here is derived from an EMBL/GenBank/DDBJ whole genome shotgun (WGS) entry which is preliminary data.</text>
</comment>
<protein>
    <submittedName>
        <fullName evidence="8">RNA polymerase sigma-70 factor (ECF subfamily)</fullName>
    </submittedName>
</protein>
<dbReference type="InterPro" id="IPR013324">
    <property type="entry name" value="RNA_pol_sigma_r3/r4-like"/>
</dbReference>
<dbReference type="SUPFAM" id="SSF88946">
    <property type="entry name" value="Sigma2 domain of RNA polymerase sigma factors"/>
    <property type="match status" value="1"/>
</dbReference>
<organism evidence="8 9">
    <name type="scientific">Rhizobium viscosum</name>
    <name type="common">Arthrobacter viscosus</name>
    <dbReference type="NCBI Taxonomy" id="1673"/>
    <lineage>
        <taxon>Bacteria</taxon>
        <taxon>Pseudomonadati</taxon>
        <taxon>Pseudomonadota</taxon>
        <taxon>Alphaproteobacteria</taxon>
        <taxon>Hyphomicrobiales</taxon>
        <taxon>Rhizobiaceae</taxon>
        <taxon>Rhizobium/Agrobacterium group</taxon>
        <taxon>Rhizobium</taxon>
    </lineage>
</organism>
<evidence type="ECO:0000256" key="2">
    <source>
        <dbReference type="ARBA" id="ARBA00023015"/>
    </source>
</evidence>
<dbReference type="Pfam" id="PF04542">
    <property type="entry name" value="Sigma70_r2"/>
    <property type="match status" value="1"/>
</dbReference>
<dbReference type="InterPro" id="IPR036388">
    <property type="entry name" value="WH-like_DNA-bd_sf"/>
</dbReference>
<dbReference type="EMBL" id="JADBEC010000001">
    <property type="protein sequence ID" value="MBE1506368.1"/>
    <property type="molecule type" value="Genomic_DNA"/>
</dbReference>
<dbReference type="PANTHER" id="PTHR43133:SF58">
    <property type="entry name" value="ECF RNA POLYMERASE SIGMA FACTOR SIGD"/>
    <property type="match status" value="1"/>
</dbReference>
<dbReference type="Proteomes" id="UP000620262">
    <property type="component" value="Unassembled WGS sequence"/>
</dbReference>
<dbReference type="NCBIfam" id="NF009165">
    <property type="entry name" value="PRK12512.1"/>
    <property type="match status" value="1"/>
</dbReference>
<feature type="domain" description="RNA polymerase sigma factor 70 region 4 type 2" evidence="7">
    <location>
        <begin position="125"/>
        <end position="174"/>
    </location>
</feature>
<keyword evidence="4" id="KW-0238">DNA-binding</keyword>
<keyword evidence="9" id="KW-1185">Reference proteome</keyword>
<evidence type="ECO:0000256" key="1">
    <source>
        <dbReference type="ARBA" id="ARBA00010641"/>
    </source>
</evidence>
<reference evidence="8 9" key="1">
    <citation type="submission" date="2020-10" db="EMBL/GenBank/DDBJ databases">
        <title>Sequencing the genomes of 1000 actinobacteria strains.</title>
        <authorList>
            <person name="Klenk H.-P."/>
        </authorList>
    </citation>
    <scope>NUCLEOTIDE SEQUENCE [LARGE SCALE GENOMIC DNA]</scope>
    <source>
        <strain evidence="8 9">DSM 7307</strain>
    </source>
</reference>
<dbReference type="InterPro" id="IPR014284">
    <property type="entry name" value="RNA_pol_sigma-70_dom"/>
</dbReference>
<accession>A0ABR9IT51</accession>
<dbReference type="InterPro" id="IPR039425">
    <property type="entry name" value="RNA_pol_sigma-70-like"/>
</dbReference>
<name>A0ABR9IT51_RHIVS</name>
<dbReference type="InterPro" id="IPR013325">
    <property type="entry name" value="RNA_pol_sigma_r2"/>
</dbReference>
<evidence type="ECO:0000259" key="7">
    <source>
        <dbReference type="Pfam" id="PF08281"/>
    </source>
</evidence>
<dbReference type="InterPro" id="IPR013249">
    <property type="entry name" value="RNA_pol_sigma70_r4_t2"/>
</dbReference>
<evidence type="ECO:0000313" key="9">
    <source>
        <dbReference type="Proteomes" id="UP000620262"/>
    </source>
</evidence>